<keyword evidence="1 4" id="KW-0479">Metal-binding</keyword>
<dbReference type="InterPro" id="IPR057670">
    <property type="entry name" value="SH3_retrovirus"/>
</dbReference>
<dbReference type="SUPFAM" id="SSF56672">
    <property type="entry name" value="DNA/RNA polymerases"/>
    <property type="match status" value="1"/>
</dbReference>
<evidence type="ECO:0000256" key="1">
    <source>
        <dbReference type="ARBA" id="ARBA00022723"/>
    </source>
</evidence>
<dbReference type="Pfam" id="PF00067">
    <property type="entry name" value="p450"/>
    <property type="match status" value="1"/>
</dbReference>
<dbReference type="InterPro" id="IPR012337">
    <property type="entry name" value="RNaseH-like_sf"/>
</dbReference>
<evidence type="ECO:0000256" key="3">
    <source>
        <dbReference type="ARBA" id="ARBA00023004"/>
    </source>
</evidence>
<dbReference type="AlphaFoldDB" id="A0AAV5IYE7"/>
<organism evidence="7 8">
    <name type="scientific">Rubroshorea leprosula</name>
    <dbReference type="NCBI Taxonomy" id="152421"/>
    <lineage>
        <taxon>Eukaryota</taxon>
        <taxon>Viridiplantae</taxon>
        <taxon>Streptophyta</taxon>
        <taxon>Embryophyta</taxon>
        <taxon>Tracheophyta</taxon>
        <taxon>Spermatophyta</taxon>
        <taxon>Magnoliopsida</taxon>
        <taxon>eudicotyledons</taxon>
        <taxon>Gunneridae</taxon>
        <taxon>Pentapetalae</taxon>
        <taxon>rosids</taxon>
        <taxon>malvids</taxon>
        <taxon>Malvales</taxon>
        <taxon>Dipterocarpaceae</taxon>
        <taxon>Rubroshorea</taxon>
    </lineage>
</organism>
<dbReference type="Proteomes" id="UP001054252">
    <property type="component" value="Unassembled WGS sequence"/>
</dbReference>
<keyword evidence="5" id="KW-0812">Transmembrane</keyword>
<dbReference type="Pfam" id="PF07727">
    <property type="entry name" value="RVT_2"/>
    <property type="match status" value="1"/>
</dbReference>
<dbReference type="InterPro" id="IPR039537">
    <property type="entry name" value="Retrotran_Ty1/copia-like"/>
</dbReference>
<gene>
    <name evidence="7" type="ORF">SLEP1_g17573</name>
</gene>
<keyword evidence="3 4" id="KW-0408">Iron</keyword>
<keyword evidence="8" id="KW-1185">Reference proteome</keyword>
<dbReference type="EMBL" id="BPVZ01000024">
    <property type="protein sequence ID" value="GKV05575.1"/>
    <property type="molecule type" value="Genomic_DNA"/>
</dbReference>
<dbReference type="PRINTS" id="PR00385">
    <property type="entry name" value="P450"/>
</dbReference>
<dbReference type="SUPFAM" id="SSF53098">
    <property type="entry name" value="Ribonuclease H-like"/>
    <property type="match status" value="1"/>
</dbReference>
<dbReference type="InterPro" id="IPR013103">
    <property type="entry name" value="RVT_2"/>
</dbReference>
<dbReference type="GO" id="GO:0020037">
    <property type="term" value="F:heme binding"/>
    <property type="evidence" value="ECO:0007669"/>
    <property type="project" value="InterPro"/>
</dbReference>
<dbReference type="Pfam" id="PF25597">
    <property type="entry name" value="SH3_retrovirus"/>
    <property type="match status" value="1"/>
</dbReference>
<dbReference type="GO" id="GO:0003676">
    <property type="term" value="F:nucleic acid binding"/>
    <property type="evidence" value="ECO:0007669"/>
    <property type="project" value="InterPro"/>
</dbReference>
<protein>
    <recommendedName>
        <fullName evidence="6">Integrase catalytic domain-containing protein</fullName>
    </recommendedName>
</protein>
<evidence type="ECO:0000259" key="6">
    <source>
        <dbReference type="PROSITE" id="PS50994"/>
    </source>
</evidence>
<dbReference type="PANTHER" id="PTHR42648:SF18">
    <property type="entry name" value="RETROTRANSPOSON, UNCLASSIFIED-LIKE PROTEIN"/>
    <property type="match status" value="1"/>
</dbReference>
<feature type="domain" description="Integrase catalytic" evidence="6">
    <location>
        <begin position="102"/>
        <end position="268"/>
    </location>
</feature>
<dbReference type="CDD" id="cd09272">
    <property type="entry name" value="RNase_HI_RT_Ty1"/>
    <property type="match status" value="1"/>
</dbReference>
<sequence>MEGKAIFDLWWSVILNIISAALMRVCEVMWLKPRRIQSKLSKQGIGGPKPTSFLNGNMQEMKKIQRMAVRTTPLSLGQVVSHDSCQFGKLHRQVLPINNSWRASQKLELVHTDVCGPMKTALLGQNLYFILFIDDYTRMTWVYFMSSKAQVFSVFKKFKVLVENQSGYKIKTLRSDNGKEYTSKEFDSFCEDAGIAHQLTVPYTPQQNGVSERKNRTIMEMARCMLHEKKLPKNFWAEAVYTTIYLLNGLPTKAVQGKTPIEAWFGVKPYAHHLKIFGSICYTHVPDAKRTKLDVKAEIGILVGYSTKSKGYRVYNLQSGKISVHRDVQFDEDSHWDWDKRVVVKNGDIASVKDDVEASKEEISASNVADVDAHHDSPVTKTKSLSEIYERCNLAVLEPNTYAEASKHDIWRHAMQEEMQMITKNETWELTSLPPEKNAIGVKWVFRTKMNPDGSIHKHKARLVVKGYAQQAGIDYGDTFAPVARHDTVRMLISLSANFGCTIYHVDVKLAFLNGHLQEDIYVQQPEGFIISGHEDKVYKLKKALYGLKQAPRSWYSRIDSFLLQQGEMSYFLGMEIHQCESGIFVSQHKYALDVLKKFSMDQCKSVLTPLVQNSKLIAEDGYEKTDASIYRSLVGSLLYLTETRPDLMYAASLLSRFMHSPSQAHFGVAKKVLRYLNGTSDYGLWFEKHKHGILHCFSDSDWAGSHEDAKSTTGFVFFFGSAAFSWMSRKQEVVAQSTAEAEYIAAVETVNHATWINKMLIDMGCYQLKPCVIYCDNNSAIVIAHNPVQHGRTKHVNVKFHVLRNMVQSKEIEMGMVGLMEESTMVMAEAWERCITESEEGVVDITVDQDMRSVSADIISKTCFGSSYAQGKQIFEKLRVLQNTIFSASMLFGLPQFRFLLVKGYETTALTASWSLMLLALQPEWQERVRGEIVKIRGDPLQLRHLELDTISQMKTLTMVIQESLRLYGPAIIMTREAFADIKLGDLVIPKGIHIWNLIPVLHRDPEIWGADAGELKPERFANGISEARKYPQAYMPFAYGSRLCLGQTFAMLELKIIHSFYLDFPFPSPPNIATLQHTN</sequence>
<dbReference type="GO" id="GO:0015074">
    <property type="term" value="P:DNA integration"/>
    <property type="evidence" value="ECO:0007669"/>
    <property type="project" value="InterPro"/>
</dbReference>
<keyword evidence="5" id="KW-0472">Membrane</keyword>
<dbReference type="Gene3D" id="3.30.420.10">
    <property type="entry name" value="Ribonuclease H-like superfamily/Ribonuclease H"/>
    <property type="match status" value="1"/>
</dbReference>
<comment type="caution">
    <text evidence="7">The sequence shown here is derived from an EMBL/GenBank/DDBJ whole genome shotgun (WGS) entry which is preliminary data.</text>
</comment>
<evidence type="ECO:0000313" key="7">
    <source>
        <dbReference type="EMBL" id="GKV05575.1"/>
    </source>
</evidence>
<evidence type="ECO:0000256" key="5">
    <source>
        <dbReference type="SAM" id="Phobius"/>
    </source>
</evidence>
<dbReference type="SUPFAM" id="SSF48264">
    <property type="entry name" value="Cytochrome P450"/>
    <property type="match status" value="1"/>
</dbReference>
<evidence type="ECO:0000313" key="8">
    <source>
        <dbReference type="Proteomes" id="UP001054252"/>
    </source>
</evidence>
<feature type="transmembrane region" description="Helical" evidence="5">
    <location>
        <begin position="9"/>
        <end position="31"/>
    </location>
</feature>
<dbReference type="InterPro" id="IPR002403">
    <property type="entry name" value="Cyt_P450_E_grp-IV"/>
</dbReference>
<dbReference type="InterPro" id="IPR036397">
    <property type="entry name" value="RNaseH_sf"/>
</dbReference>
<evidence type="ECO:0000256" key="2">
    <source>
        <dbReference type="ARBA" id="ARBA00022801"/>
    </source>
</evidence>
<dbReference type="Pfam" id="PF00665">
    <property type="entry name" value="rve"/>
    <property type="match status" value="1"/>
</dbReference>
<name>A0AAV5IYE7_9ROSI</name>
<dbReference type="PANTHER" id="PTHR42648">
    <property type="entry name" value="TRANSPOSASE, PUTATIVE-RELATED"/>
    <property type="match status" value="1"/>
</dbReference>
<dbReference type="InterPro" id="IPR036396">
    <property type="entry name" value="Cyt_P450_sf"/>
</dbReference>
<keyword evidence="2" id="KW-0378">Hydrolase</keyword>
<comment type="cofactor">
    <cofactor evidence="4">
        <name>heme</name>
        <dbReference type="ChEBI" id="CHEBI:30413"/>
    </cofactor>
</comment>
<dbReference type="GO" id="GO:0005506">
    <property type="term" value="F:iron ion binding"/>
    <property type="evidence" value="ECO:0007669"/>
    <property type="project" value="InterPro"/>
</dbReference>
<keyword evidence="5" id="KW-1133">Transmembrane helix</keyword>
<keyword evidence="4" id="KW-0349">Heme</keyword>
<accession>A0AAV5IYE7</accession>
<dbReference type="PRINTS" id="PR00465">
    <property type="entry name" value="EP450IV"/>
</dbReference>
<dbReference type="InterPro" id="IPR001128">
    <property type="entry name" value="Cyt_P450"/>
</dbReference>
<dbReference type="GO" id="GO:0016787">
    <property type="term" value="F:hydrolase activity"/>
    <property type="evidence" value="ECO:0007669"/>
    <property type="project" value="UniProtKB-KW"/>
</dbReference>
<dbReference type="GO" id="GO:0004497">
    <property type="term" value="F:monooxygenase activity"/>
    <property type="evidence" value="ECO:0007669"/>
    <property type="project" value="InterPro"/>
</dbReference>
<dbReference type="InterPro" id="IPR043502">
    <property type="entry name" value="DNA/RNA_pol_sf"/>
</dbReference>
<proteinExistence type="predicted"/>
<reference evidence="7 8" key="1">
    <citation type="journal article" date="2021" name="Commun. Biol.">
        <title>The genome of Shorea leprosula (Dipterocarpaceae) highlights the ecological relevance of drought in aseasonal tropical rainforests.</title>
        <authorList>
            <person name="Ng K.K.S."/>
            <person name="Kobayashi M.J."/>
            <person name="Fawcett J.A."/>
            <person name="Hatakeyama M."/>
            <person name="Paape T."/>
            <person name="Ng C.H."/>
            <person name="Ang C.C."/>
            <person name="Tnah L.H."/>
            <person name="Lee C.T."/>
            <person name="Nishiyama T."/>
            <person name="Sese J."/>
            <person name="O'Brien M.J."/>
            <person name="Copetti D."/>
            <person name="Mohd Noor M.I."/>
            <person name="Ong R.C."/>
            <person name="Putra M."/>
            <person name="Sireger I.Z."/>
            <person name="Indrioko S."/>
            <person name="Kosugi Y."/>
            <person name="Izuno A."/>
            <person name="Isagi Y."/>
            <person name="Lee S.L."/>
            <person name="Shimizu K.K."/>
        </authorList>
    </citation>
    <scope>NUCLEOTIDE SEQUENCE [LARGE SCALE GENOMIC DNA]</scope>
    <source>
        <strain evidence="7">214</strain>
    </source>
</reference>
<feature type="binding site" description="axial binding residue" evidence="4">
    <location>
        <position position="1046"/>
    </location>
    <ligand>
        <name>heme</name>
        <dbReference type="ChEBI" id="CHEBI:30413"/>
    </ligand>
    <ligandPart>
        <name>Fe</name>
        <dbReference type="ChEBI" id="CHEBI:18248"/>
    </ligandPart>
</feature>
<dbReference type="InterPro" id="IPR001584">
    <property type="entry name" value="Integrase_cat-core"/>
</dbReference>
<dbReference type="Gene3D" id="1.10.630.10">
    <property type="entry name" value="Cytochrome P450"/>
    <property type="match status" value="1"/>
</dbReference>
<evidence type="ECO:0000256" key="4">
    <source>
        <dbReference type="PIRSR" id="PIRSR602403-1"/>
    </source>
</evidence>
<dbReference type="GO" id="GO:0016705">
    <property type="term" value="F:oxidoreductase activity, acting on paired donors, with incorporation or reduction of molecular oxygen"/>
    <property type="evidence" value="ECO:0007669"/>
    <property type="project" value="InterPro"/>
</dbReference>
<dbReference type="PROSITE" id="PS50994">
    <property type="entry name" value="INTEGRASE"/>
    <property type="match status" value="1"/>
</dbReference>